<gene>
    <name evidence="1" type="ORF">HPB52_012219</name>
</gene>
<reference evidence="1" key="2">
    <citation type="submission" date="2021-09" db="EMBL/GenBank/DDBJ databases">
        <authorList>
            <person name="Jia N."/>
            <person name="Wang J."/>
            <person name="Shi W."/>
            <person name="Du L."/>
            <person name="Sun Y."/>
            <person name="Zhan W."/>
            <person name="Jiang J."/>
            <person name="Wang Q."/>
            <person name="Zhang B."/>
            <person name="Ji P."/>
            <person name="Sakyi L.B."/>
            <person name="Cui X."/>
            <person name="Yuan T."/>
            <person name="Jiang B."/>
            <person name="Yang W."/>
            <person name="Lam T.T.-Y."/>
            <person name="Chang Q."/>
            <person name="Ding S."/>
            <person name="Wang X."/>
            <person name="Zhu J."/>
            <person name="Ruan X."/>
            <person name="Zhao L."/>
            <person name="Wei J."/>
            <person name="Que T."/>
            <person name="Du C."/>
            <person name="Cheng J."/>
            <person name="Dai P."/>
            <person name="Han X."/>
            <person name="Huang E."/>
            <person name="Gao Y."/>
            <person name="Liu J."/>
            <person name="Shao H."/>
            <person name="Ye R."/>
            <person name="Li L."/>
            <person name="Wei W."/>
            <person name="Wang X."/>
            <person name="Wang C."/>
            <person name="Huo Q."/>
            <person name="Li W."/>
            <person name="Guo W."/>
            <person name="Chen H."/>
            <person name="Chen S."/>
            <person name="Zhou L."/>
            <person name="Zhou L."/>
            <person name="Ni X."/>
            <person name="Tian J."/>
            <person name="Zhou Y."/>
            <person name="Sheng Y."/>
            <person name="Liu T."/>
            <person name="Pan Y."/>
            <person name="Xia L."/>
            <person name="Li J."/>
            <person name="Zhao F."/>
            <person name="Cao W."/>
        </authorList>
    </citation>
    <scope>NUCLEOTIDE SEQUENCE</scope>
    <source>
        <strain evidence="1">Rsan-2018</strain>
        <tissue evidence="1">Larvae</tissue>
    </source>
</reference>
<accession>A0A9D4T9R0</accession>
<dbReference type="AlphaFoldDB" id="A0A9D4T9R0"/>
<name>A0A9D4T9R0_RHISA</name>
<keyword evidence="2" id="KW-1185">Reference proteome</keyword>
<organism evidence="1 2">
    <name type="scientific">Rhipicephalus sanguineus</name>
    <name type="common">Brown dog tick</name>
    <name type="synonym">Ixodes sanguineus</name>
    <dbReference type="NCBI Taxonomy" id="34632"/>
    <lineage>
        <taxon>Eukaryota</taxon>
        <taxon>Metazoa</taxon>
        <taxon>Ecdysozoa</taxon>
        <taxon>Arthropoda</taxon>
        <taxon>Chelicerata</taxon>
        <taxon>Arachnida</taxon>
        <taxon>Acari</taxon>
        <taxon>Parasitiformes</taxon>
        <taxon>Ixodida</taxon>
        <taxon>Ixodoidea</taxon>
        <taxon>Ixodidae</taxon>
        <taxon>Rhipicephalinae</taxon>
        <taxon>Rhipicephalus</taxon>
        <taxon>Rhipicephalus</taxon>
    </lineage>
</organism>
<dbReference type="EMBL" id="JABSTV010001245">
    <property type="protein sequence ID" value="KAH7983461.1"/>
    <property type="molecule type" value="Genomic_DNA"/>
</dbReference>
<comment type="caution">
    <text evidence="1">The sequence shown here is derived from an EMBL/GenBank/DDBJ whole genome shotgun (WGS) entry which is preliminary data.</text>
</comment>
<reference evidence="1" key="1">
    <citation type="journal article" date="2020" name="Cell">
        <title>Large-Scale Comparative Analyses of Tick Genomes Elucidate Their Genetic Diversity and Vector Capacities.</title>
        <authorList>
            <consortium name="Tick Genome and Microbiome Consortium (TIGMIC)"/>
            <person name="Jia N."/>
            <person name="Wang J."/>
            <person name="Shi W."/>
            <person name="Du L."/>
            <person name="Sun Y."/>
            <person name="Zhan W."/>
            <person name="Jiang J.F."/>
            <person name="Wang Q."/>
            <person name="Zhang B."/>
            <person name="Ji P."/>
            <person name="Bell-Sakyi L."/>
            <person name="Cui X.M."/>
            <person name="Yuan T.T."/>
            <person name="Jiang B.G."/>
            <person name="Yang W.F."/>
            <person name="Lam T.T."/>
            <person name="Chang Q.C."/>
            <person name="Ding S.J."/>
            <person name="Wang X.J."/>
            <person name="Zhu J.G."/>
            <person name="Ruan X.D."/>
            <person name="Zhao L."/>
            <person name="Wei J.T."/>
            <person name="Ye R.Z."/>
            <person name="Que T.C."/>
            <person name="Du C.H."/>
            <person name="Zhou Y.H."/>
            <person name="Cheng J.X."/>
            <person name="Dai P.F."/>
            <person name="Guo W.B."/>
            <person name="Han X.H."/>
            <person name="Huang E.J."/>
            <person name="Li L.F."/>
            <person name="Wei W."/>
            <person name="Gao Y.C."/>
            <person name="Liu J.Z."/>
            <person name="Shao H.Z."/>
            <person name="Wang X."/>
            <person name="Wang C.C."/>
            <person name="Yang T.C."/>
            <person name="Huo Q.B."/>
            <person name="Li W."/>
            <person name="Chen H.Y."/>
            <person name="Chen S.E."/>
            <person name="Zhou L.G."/>
            <person name="Ni X.B."/>
            <person name="Tian J.H."/>
            <person name="Sheng Y."/>
            <person name="Liu T."/>
            <person name="Pan Y.S."/>
            <person name="Xia L.Y."/>
            <person name="Li J."/>
            <person name="Zhao F."/>
            <person name="Cao W.C."/>
        </authorList>
    </citation>
    <scope>NUCLEOTIDE SEQUENCE</scope>
    <source>
        <strain evidence="1">Rsan-2018</strain>
    </source>
</reference>
<evidence type="ECO:0000313" key="1">
    <source>
        <dbReference type="EMBL" id="KAH7983461.1"/>
    </source>
</evidence>
<sequence>MLRGDGARRAGNRDHALFERRLARAVRATTQVQSNDRLSEYAVYLVCSFPVLRLSVNRSLPCSSNPSHCQVDHNSWRTTSTANACFLLAELAFWNEILWFNIELRSISYGMVGLVVSTPTRGSRFL</sequence>
<evidence type="ECO:0000313" key="2">
    <source>
        <dbReference type="Proteomes" id="UP000821837"/>
    </source>
</evidence>
<protein>
    <submittedName>
        <fullName evidence="1">Uncharacterized protein</fullName>
    </submittedName>
</protein>
<proteinExistence type="predicted"/>
<dbReference type="Proteomes" id="UP000821837">
    <property type="component" value="Chromosome 1"/>
</dbReference>